<feature type="region of interest" description="Disordered" evidence="5">
    <location>
        <begin position="78"/>
        <end position="150"/>
    </location>
</feature>
<dbReference type="EMBL" id="HBIO01006425">
    <property type="protein sequence ID" value="CAE0459858.1"/>
    <property type="molecule type" value="Transcribed_RNA"/>
</dbReference>
<accession>A0A7S3PYE9</accession>
<dbReference type="PANTHER" id="PTHR11132">
    <property type="entry name" value="SOLUTE CARRIER FAMILY 35"/>
    <property type="match status" value="1"/>
</dbReference>
<dbReference type="GO" id="GO:0016020">
    <property type="term" value="C:membrane"/>
    <property type="evidence" value="ECO:0007669"/>
    <property type="project" value="UniProtKB-SubCell"/>
</dbReference>
<dbReference type="InterPro" id="IPR037185">
    <property type="entry name" value="EmrE-like"/>
</dbReference>
<dbReference type="SUPFAM" id="SSF103481">
    <property type="entry name" value="Multidrug resistance efflux transporter EmrE"/>
    <property type="match status" value="1"/>
</dbReference>
<sequence>MTSKNEIRVERSNGNENSDTKNGTGSSIRLNKPMPIGYSYSDNTYYKNTVEEADSNINHDLLCQALLPLAANGTEFRAASSRPMEENDKHIIDLPMTSHSNGTDEKKLHSRRRTPSSRDHSESHIKTKLSNRTQRRRTRPLNMRGTATLAPPKRPKVNLASLEIPIAIALWYLLGVVSISTTKILLRDYEAFGVTSFALTFQQIFIGFGFLRIWIYIKNDHPHPFPYRNILSSTDVLQQNYDDFGYGYLVLSAAFFTLGFFLTNLSFSSADASFVETIKASEPITSAILALLWGLEFLTKEEVWSLVGICVGVVISTFGHSQTSENAATLTQSFLSSGVVMGSNLSFSFRGLYQKLFRSSPNGNPKIIDDLNLQYRIHQVGISILLLPLLAWEAKSLFSRWFTTSHSAAFGGHLWNYIALSILNGFSFTHYNLASSFILSRISVVHHAALNCMRRLFAIVITSLAFGVPLSFLSCVGILTSLGGFLLFTRFKAAKKKARPLSSLLPLCNP</sequence>
<feature type="compositionally biased region" description="Basic and acidic residues" evidence="5">
    <location>
        <begin position="83"/>
        <end position="92"/>
    </location>
</feature>
<evidence type="ECO:0000256" key="4">
    <source>
        <dbReference type="ARBA" id="ARBA00023136"/>
    </source>
</evidence>
<feature type="transmembrane region" description="Helical" evidence="6">
    <location>
        <begin position="373"/>
        <end position="393"/>
    </location>
</feature>
<reference evidence="8" key="1">
    <citation type="submission" date="2021-01" db="EMBL/GenBank/DDBJ databases">
        <authorList>
            <person name="Corre E."/>
            <person name="Pelletier E."/>
            <person name="Niang G."/>
            <person name="Scheremetjew M."/>
            <person name="Finn R."/>
            <person name="Kale V."/>
            <person name="Holt S."/>
            <person name="Cochrane G."/>
            <person name="Meng A."/>
            <person name="Brown T."/>
            <person name="Cohen L."/>
        </authorList>
    </citation>
    <scope>NUCLEOTIDE SEQUENCE</scope>
    <source>
        <strain evidence="8">MM31A-1</strain>
    </source>
</reference>
<evidence type="ECO:0000256" key="3">
    <source>
        <dbReference type="ARBA" id="ARBA00022989"/>
    </source>
</evidence>
<feature type="compositionally biased region" description="Basic and acidic residues" evidence="5">
    <location>
        <begin position="1"/>
        <end position="13"/>
    </location>
</feature>
<gene>
    <name evidence="8" type="ORF">CDEB00056_LOCUS4699</name>
</gene>
<dbReference type="InterPro" id="IPR050186">
    <property type="entry name" value="TPT_transporter"/>
</dbReference>
<feature type="transmembrane region" description="Helical" evidence="6">
    <location>
        <begin position="246"/>
        <end position="268"/>
    </location>
</feature>
<feature type="transmembrane region" description="Helical" evidence="6">
    <location>
        <begin position="191"/>
        <end position="217"/>
    </location>
</feature>
<dbReference type="Pfam" id="PF03151">
    <property type="entry name" value="TPT"/>
    <property type="match status" value="1"/>
</dbReference>
<keyword evidence="3 6" id="KW-1133">Transmembrane helix</keyword>
<organism evidence="8">
    <name type="scientific">Chaetoceros debilis</name>
    <dbReference type="NCBI Taxonomy" id="122233"/>
    <lineage>
        <taxon>Eukaryota</taxon>
        <taxon>Sar</taxon>
        <taxon>Stramenopiles</taxon>
        <taxon>Ochrophyta</taxon>
        <taxon>Bacillariophyta</taxon>
        <taxon>Coscinodiscophyceae</taxon>
        <taxon>Chaetocerotophycidae</taxon>
        <taxon>Chaetocerotales</taxon>
        <taxon>Chaetocerotaceae</taxon>
        <taxon>Chaetoceros</taxon>
    </lineage>
</organism>
<evidence type="ECO:0000256" key="6">
    <source>
        <dbReference type="SAM" id="Phobius"/>
    </source>
</evidence>
<feature type="domain" description="Sugar phosphate transporter" evidence="7">
    <location>
        <begin position="164"/>
        <end position="488"/>
    </location>
</feature>
<dbReference type="InterPro" id="IPR004853">
    <property type="entry name" value="Sugar_P_trans_dom"/>
</dbReference>
<name>A0A7S3PYE9_9STRA</name>
<comment type="subcellular location">
    <subcellularLocation>
        <location evidence="1">Membrane</location>
        <topology evidence="1">Multi-pass membrane protein</topology>
    </subcellularLocation>
</comment>
<evidence type="ECO:0000256" key="5">
    <source>
        <dbReference type="SAM" id="MobiDB-lite"/>
    </source>
</evidence>
<feature type="compositionally biased region" description="Basic and acidic residues" evidence="5">
    <location>
        <begin position="116"/>
        <end position="125"/>
    </location>
</feature>
<evidence type="ECO:0000256" key="2">
    <source>
        <dbReference type="ARBA" id="ARBA00022692"/>
    </source>
</evidence>
<keyword evidence="4 6" id="KW-0472">Membrane</keyword>
<evidence type="ECO:0000256" key="1">
    <source>
        <dbReference type="ARBA" id="ARBA00004141"/>
    </source>
</evidence>
<protein>
    <recommendedName>
        <fullName evidence="7">Sugar phosphate transporter domain-containing protein</fullName>
    </recommendedName>
</protein>
<feature type="transmembrane region" description="Helical" evidence="6">
    <location>
        <begin position="456"/>
        <end position="489"/>
    </location>
</feature>
<proteinExistence type="predicted"/>
<feature type="transmembrane region" description="Helical" evidence="6">
    <location>
        <begin position="159"/>
        <end position="179"/>
    </location>
</feature>
<feature type="compositionally biased region" description="Polar residues" evidence="5">
    <location>
        <begin position="14"/>
        <end position="29"/>
    </location>
</feature>
<feature type="transmembrane region" description="Helical" evidence="6">
    <location>
        <begin position="414"/>
        <end position="433"/>
    </location>
</feature>
<keyword evidence="2 6" id="KW-0812">Transmembrane</keyword>
<evidence type="ECO:0000259" key="7">
    <source>
        <dbReference type="Pfam" id="PF03151"/>
    </source>
</evidence>
<dbReference type="AlphaFoldDB" id="A0A7S3PYE9"/>
<evidence type="ECO:0000313" key="8">
    <source>
        <dbReference type="EMBL" id="CAE0459858.1"/>
    </source>
</evidence>
<feature type="region of interest" description="Disordered" evidence="5">
    <location>
        <begin position="1"/>
        <end position="31"/>
    </location>
</feature>
<feature type="compositionally biased region" description="Basic residues" evidence="5">
    <location>
        <begin position="126"/>
        <end position="139"/>
    </location>
</feature>